<keyword evidence="7" id="KW-0539">Nucleus</keyword>
<accession>A0AAV9R779</accession>
<gene>
    <name evidence="9" type="ORF">CRENBAI_019501</name>
</gene>
<dbReference type="PANTHER" id="PTHR15593">
    <property type="entry name" value="PHOSPHATIDYLINOSITOL 3-KINASE REGULATORY SUBUNIT"/>
    <property type="match status" value="1"/>
</dbReference>
<dbReference type="InterPro" id="IPR019522">
    <property type="entry name" value="PIK3R5/6"/>
</dbReference>
<evidence type="ECO:0000256" key="3">
    <source>
        <dbReference type="ARBA" id="ARBA00004496"/>
    </source>
</evidence>
<dbReference type="GO" id="GO:0005886">
    <property type="term" value="C:plasma membrane"/>
    <property type="evidence" value="ECO:0007669"/>
    <property type="project" value="UniProtKB-SubCell"/>
</dbReference>
<evidence type="ECO:0000313" key="10">
    <source>
        <dbReference type="Proteomes" id="UP001311232"/>
    </source>
</evidence>
<dbReference type="Proteomes" id="UP001311232">
    <property type="component" value="Unassembled WGS sequence"/>
</dbReference>
<proteinExistence type="predicted"/>
<dbReference type="GO" id="GO:0005944">
    <property type="term" value="C:phosphatidylinositol 3-kinase complex, class IB"/>
    <property type="evidence" value="ECO:0007669"/>
    <property type="project" value="InterPro"/>
</dbReference>
<dbReference type="PANTHER" id="PTHR15593:SF2">
    <property type="entry name" value="PHOSPHOINOSITIDE 3-KINASE REGULATORY SUBUNIT 5"/>
    <property type="match status" value="1"/>
</dbReference>
<dbReference type="AlphaFoldDB" id="A0AAV9R779"/>
<keyword evidence="6" id="KW-0472">Membrane</keyword>
<keyword evidence="5" id="KW-0963">Cytoplasm</keyword>
<evidence type="ECO:0000256" key="7">
    <source>
        <dbReference type="ARBA" id="ARBA00023242"/>
    </source>
</evidence>
<name>A0AAV9R779_9TELE</name>
<evidence type="ECO:0000313" key="9">
    <source>
        <dbReference type="EMBL" id="KAK5604342.1"/>
    </source>
</evidence>
<evidence type="ECO:0000256" key="8">
    <source>
        <dbReference type="ARBA" id="ARBA00040195"/>
    </source>
</evidence>
<evidence type="ECO:0000256" key="1">
    <source>
        <dbReference type="ARBA" id="ARBA00004123"/>
    </source>
</evidence>
<keyword evidence="4" id="KW-1003">Cell membrane</keyword>
<dbReference type="Pfam" id="PF10486">
    <property type="entry name" value="PI3K_1B_p101"/>
    <property type="match status" value="1"/>
</dbReference>
<evidence type="ECO:0000256" key="2">
    <source>
        <dbReference type="ARBA" id="ARBA00004202"/>
    </source>
</evidence>
<dbReference type="GO" id="GO:0005737">
    <property type="term" value="C:cytoplasm"/>
    <property type="evidence" value="ECO:0007669"/>
    <property type="project" value="UniProtKB-SubCell"/>
</dbReference>
<dbReference type="GO" id="GO:0007186">
    <property type="term" value="P:G protein-coupled receptor signaling pathway"/>
    <property type="evidence" value="ECO:0007669"/>
    <property type="project" value="TreeGrafter"/>
</dbReference>
<dbReference type="GO" id="GO:0005634">
    <property type="term" value="C:nucleus"/>
    <property type="evidence" value="ECO:0007669"/>
    <property type="project" value="UniProtKB-SubCell"/>
</dbReference>
<evidence type="ECO:0000256" key="5">
    <source>
        <dbReference type="ARBA" id="ARBA00022490"/>
    </source>
</evidence>
<sequence>MQLVTMEQSSCTEDRIQHSLERCLCHLGINSPDKQLWNAGLCISRWCLEELVKRHPHNFLILLQKILQKTKEVLEECRYELVVPLTLLFSAALLRTPYLAPGCTVLQEAYLLFHQFLAWPEPCSSACKSLLIVIDQEIRAPGCTNSYIKVSKKSVCPLTDYHWICFFVTINRFRSLNQF</sequence>
<comment type="caution">
    <text evidence="9">The sequence shown here is derived from an EMBL/GenBank/DDBJ whole genome shotgun (WGS) entry which is preliminary data.</text>
</comment>
<reference evidence="9 10" key="1">
    <citation type="submission" date="2021-06" db="EMBL/GenBank/DDBJ databases">
        <authorList>
            <person name="Palmer J.M."/>
        </authorList>
    </citation>
    <scope>NUCLEOTIDE SEQUENCE [LARGE SCALE GENOMIC DNA]</scope>
    <source>
        <strain evidence="9 10">MEX-2019</strain>
        <tissue evidence="9">Muscle</tissue>
    </source>
</reference>
<keyword evidence="10" id="KW-1185">Reference proteome</keyword>
<evidence type="ECO:0000256" key="4">
    <source>
        <dbReference type="ARBA" id="ARBA00022475"/>
    </source>
</evidence>
<dbReference type="EMBL" id="JAHHUM010002354">
    <property type="protein sequence ID" value="KAK5604342.1"/>
    <property type="molecule type" value="Genomic_DNA"/>
</dbReference>
<organism evidence="9 10">
    <name type="scientific">Crenichthys baileyi</name>
    <name type="common">White River springfish</name>
    <dbReference type="NCBI Taxonomy" id="28760"/>
    <lineage>
        <taxon>Eukaryota</taxon>
        <taxon>Metazoa</taxon>
        <taxon>Chordata</taxon>
        <taxon>Craniata</taxon>
        <taxon>Vertebrata</taxon>
        <taxon>Euteleostomi</taxon>
        <taxon>Actinopterygii</taxon>
        <taxon>Neopterygii</taxon>
        <taxon>Teleostei</taxon>
        <taxon>Neoteleostei</taxon>
        <taxon>Acanthomorphata</taxon>
        <taxon>Ovalentaria</taxon>
        <taxon>Atherinomorphae</taxon>
        <taxon>Cyprinodontiformes</taxon>
        <taxon>Goodeidae</taxon>
        <taxon>Crenichthys</taxon>
    </lineage>
</organism>
<comment type="subcellular location">
    <subcellularLocation>
        <location evidence="2">Cell membrane</location>
        <topology evidence="2">Peripheral membrane protein</topology>
    </subcellularLocation>
    <subcellularLocation>
        <location evidence="3">Cytoplasm</location>
    </subcellularLocation>
    <subcellularLocation>
        <location evidence="1">Nucleus</location>
    </subcellularLocation>
</comment>
<evidence type="ECO:0000256" key="6">
    <source>
        <dbReference type="ARBA" id="ARBA00023136"/>
    </source>
</evidence>
<dbReference type="GO" id="GO:0046935">
    <property type="term" value="F:1-phosphatidylinositol-3-kinase regulator activity"/>
    <property type="evidence" value="ECO:0007669"/>
    <property type="project" value="InterPro"/>
</dbReference>
<protein>
    <recommendedName>
        <fullName evidence="8">Phosphoinositide 3-kinase regulatory subunit 5</fullName>
    </recommendedName>
</protein>